<gene>
    <name evidence="3" type="ORF">FRC96_16495</name>
</gene>
<organism evidence="3 4">
    <name type="scientific">Lujinxingia vulgaris</name>
    <dbReference type="NCBI Taxonomy" id="2600176"/>
    <lineage>
        <taxon>Bacteria</taxon>
        <taxon>Deltaproteobacteria</taxon>
        <taxon>Bradymonadales</taxon>
        <taxon>Lujinxingiaceae</taxon>
        <taxon>Lujinxingia</taxon>
    </lineage>
</organism>
<feature type="transmembrane region" description="Helical" evidence="2">
    <location>
        <begin position="55"/>
        <end position="78"/>
    </location>
</feature>
<keyword evidence="2" id="KW-0812">Transmembrane</keyword>
<feature type="region of interest" description="Disordered" evidence="1">
    <location>
        <begin position="1"/>
        <end position="20"/>
    </location>
</feature>
<name>A0A5C6X1R5_9DELT</name>
<dbReference type="AlphaFoldDB" id="A0A5C6X1R5"/>
<reference evidence="3 4" key="1">
    <citation type="submission" date="2019-08" db="EMBL/GenBank/DDBJ databases">
        <title>Bradymonadales sp. TMQ2.</title>
        <authorList>
            <person name="Liang Q."/>
        </authorList>
    </citation>
    <scope>NUCLEOTIDE SEQUENCE [LARGE SCALE GENOMIC DNA]</scope>
    <source>
        <strain evidence="3 4">TMQ2</strain>
    </source>
</reference>
<keyword evidence="2" id="KW-0472">Membrane</keyword>
<keyword evidence="2" id="KW-1133">Transmembrane helix</keyword>
<evidence type="ECO:0000256" key="2">
    <source>
        <dbReference type="SAM" id="Phobius"/>
    </source>
</evidence>
<accession>A0A5C6X1R5</accession>
<dbReference type="EMBL" id="VOSL01000112">
    <property type="protein sequence ID" value="TXD32743.1"/>
    <property type="molecule type" value="Genomic_DNA"/>
</dbReference>
<comment type="caution">
    <text evidence="3">The sequence shown here is derived from an EMBL/GenBank/DDBJ whole genome shotgun (WGS) entry which is preliminary data.</text>
</comment>
<sequence>MMSELTPQTPPEDERHASSPAVGRGALIGGLIVMLLPAGVPIYLGLKQPEGEGTFLFVLAALVALINAGIVFTLWRWIRDQTSDSAS</sequence>
<proteinExistence type="predicted"/>
<feature type="transmembrane region" description="Helical" evidence="2">
    <location>
        <begin position="21"/>
        <end position="43"/>
    </location>
</feature>
<protein>
    <submittedName>
        <fullName evidence="3">Uncharacterized protein</fullName>
    </submittedName>
</protein>
<evidence type="ECO:0000313" key="4">
    <source>
        <dbReference type="Proteomes" id="UP000321046"/>
    </source>
</evidence>
<evidence type="ECO:0000313" key="3">
    <source>
        <dbReference type="EMBL" id="TXD32743.1"/>
    </source>
</evidence>
<evidence type="ECO:0000256" key="1">
    <source>
        <dbReference type="SAM" id="MobiDB-lite"/>
    </source>
</evidence>
<dbReference type="Proteomes" id="UP000321046">
    <property type="component" value="Unassembled WGS sequence"/>
</dbReference>